<evidence type="ECO:0000256" key="6">
    <source>
        <dbReference type="ARBA" id="ARBA00023136"/>
    </source>
</evidence>
<feature type="transmembrane region" description="Helical" evidence="7">
    <location>
        <begin position="73"/>
        <end position="91"/>
    </location>
</feature>
<dbReference type="GO" id="GO:0022857">
    <property type="term" value="F:transmembrane transporter activity"/>
    <property type="evidence" value="ECO:0007669"/>
    <property type="project" value="InterPro"/>
</dbReference>
<feature type="transmembrane region" description="Helical" evidence="7">
    <location>
        <begin position="299"/>
        <end position="319"/>
    </location>
</feature>
<evidence type="ECO:0000256" key="4">
    <source>
        <dbReference type="ARBA" id="ARBA00022692"/>
    </source>
</evidence>
<reference evidence="10" key="1">
    <citation type="submission" date="2016-07" db="EMBL/GenBank/DDBJ databases">
        <authorList>
            <person name="Florea S."/>
            <person name="Webb J.S."/>
            <person name="Jaromczyk J."/>
            <person name="Schardl C.L."/>
        </authorList>
    </citation>
    <scope>NUCLEOTIDE SEQUENCE [LARGE SCALE GENOMIC DNA]</scope>
    <source>
        <strain evidence="10">CY1</strain>
    </source>
</reference>
<feature type="domain" description="Major facilitator superfamily (MFS) profile" evidence="8">
    <location>
        <begin position="8"/>
        <end position="382"/>
    </location>
</feature>
<feature type="transmembrane region" description="Helical" evidence="7">
    <location>
        <begin position="273"/>
        <end position="293"/>
    </location>
</feature>
<keyword evidence="4 7" id="KW-0812">Transmembrane</keyword>
<dbReference type="Proteomes" id="UP000190626">
    <property type="component" value="Unassembled WGS sequence"/>
</dbReference>
<evidence type="ECO:0000256" key="3">
    <source>
        <dbReference type="ARBA" id="ARBA00022475"/>
    </source>
</evidence>
<dbReference type="PANTHER" id="PTHR43124">
    <property type="entry name" value="PURINE EFFLUX PUMP PBUE"/>
    <property type="match status" value="1"/>
</dbReference>
<feature type="transmembrane region" description="Helical" evidence="7">
    <location>
        <begin position="358"/>
        <end position="378"/>
    </location>
</feature>
<feature type="transmembrane region" description="Helical" evidence="7">
    <location>
        <begin position="42"/>
        <end position="66"/>
    </location>
</feature>
<feature type="transmembrane region" description="Helical" evidence="7">
    <location>
        <begin position="103"/>
        <end position="124"/>
    </location>
</feature>
<dbReference type="PANTHER" id="PTHR43124:SF3">
    <property type="entry name" value="CHLORAMPHENICOL EFFLUX PUMP RV0191"/>
    <property type="match status" value="1"/>
</dbReference>
<dbReference type="Gene3D" id="1.20.1250.20">
    <property type="entry name" value="MFS general substrate transporter like domains"/>
    <property type="match status" value="2"/>
</dbReference>
<dbReference type="PROSITE" id="PS50850">
    <property type="entry name" value="MFS"/>
    <property type="match status" value="1"/>
</dbReference>
<dbReference type="InterPro" id="IPR020846">
    <property type="entry name" value="MFS_dom"/>
</dbReference>
<dbReference type="STRING" id="1469647.BC351_24435"/>
<evidence type="ECO:0000313" key="10">
    <source>
        <dbReference type="Proteomes" id="UP000190626"/>
    </source>
</evidence>
<evidence type="ECO:0000313" key="9">
    <source>
        <dbReference type="EMBL" id="OPH58096.1"/>
    </source>
</evidence>
<feature type="transmembrane region" description="Helical" evidence="7">
    <location>
        <begin position="162"/>
        <end position="184"/>
    </location>
</feature>
<accession>A0A1V4HL26</accession>
<dbReference type="InterPro" id="IPR050189">
    <property type="entry name" value="MFS_Efflux_Transporters"/>
</dbReference>
<proteinExistence type="predicted"/>
<dbReference type="CDD" id="cd17324">
    <property type="entry name" value="MFS_NepI_like"/>
    <property type="match status" value="1"/>
</dbReference>
<keyword evidence="5 7" id="KW-1133">Transmembrane helix</keyword>
<feature type="transmembrane region" description="Helical" evidence="7">
    <location>
        <begin position="7"/>
        <end position="30"/>
    </location>
</feature>
<comment type="caution">
    <text evidence="9">The sequence shown here is derived from an EMBL/GenBank/DDBJ whole genome shotgun (WGS) entry which is preliminary data.</text>
</comment>
<keyword evidence="3" id="KW-1003">Cell membrane</keyword>
<dbReference type="GO" id="GO:0005886">
    <property type="term" value="C:plasma membrane"/>
    <property type="evidence" value="ECO:0007669"/>
    <property type="project" value="UniProtKB-SubCell"/>
</dbReference>
<evidence type="ECO:0000256" key="5">
    <source>
        <dbReference type="ARBA" id="ARBA00022989"/>
    </source>
</evidence>
<dbReference type="AlphaFoldDB" id="A0A1V4HL26"/>
<feature type="transmembrane region" description="Helical" evidence="7">
    <location>
        <begin position="205"/>
        <end position="226"/>
    </location>
</feature>
<sequence length="393" mass="43277">MTKTNPLLIVILALGVFGIITTEMGIIGVLPQVAQKFHITTSAAGILVSIFALVVALSGPFITLLSSGINRKFILLISVLMFAVSNVVYIFTMSFNVMVVFRIIPALAHSAFFSVALVVAASLVSPEKSSQAVTKVFTGITAGFAFGVPLTSYLAERISVEVAFMFGAIISFIAFFGILIWLPSMPVKEKMTYGQQLNVLRKPDLWLNIATVIFLFAAMFSVYSYFAEYLRQVTQVNGSWISIMLFVFGLVMILGNFIFGAFVQKNIALTTTLFPLILLCIYMMLYFLGIHFIPMFVLIFLWGIVHAGGLIIGQSWLVIESQSAPEFGNSLFITFANLGITIGTTIGGWFLLQWDVRQLVWSGIGFTVLAFLLIIIRIKVYGKPVAQKLNLHP</sequence>
<organism evidence="9 10">
    <name type="scientific">Paenibacillus ferrarius</name>
    <dbReference type="NCBI Taxonomy" id="1469647"/>
    <lineage>
        <taxon>Bacteria</taxon>
        <taxon>Bacillati</taxon>
        <taxon>Bacillota</taxon>
        <taxon>Bacilli</taxon>
        <taxon>Bacillales</taxon>
        <taxon>Paenibacillaceae</taxon>
        <taxon>Paenibacillus</taxon>
    </lineage>
</organism>
<keyword evidence="2" id="KW-0813">Transport</keyword>
<evidence type="ECO:0000256" key="1">
    <source>
        <dbReference type="ARBA" id="ARBA00004651"/>
    </source>
</evidence>
<evidence type="ECO:0000259" key="8">
    <source>
        <dbReference type="PROSITE" id="PS50850"/>
    </source>
</evidence>
<dbReference type="OrthoDB" id="199773at2"/>
<keyword evidence="6 7" id="KW-0472">Membrane</keyword>
<comment type="subcellular location">
    <subcellularLocation>
        <location evidence="1">Cell membrane</location>
        <topology evidence="1">Multi-pass membrane protein</topology>
    </subcellularLocation>
</comment>
<dbReference type="SUPFAM" id="SSF103473">
    <property type="entry name" value="MFS general substrate transporter"/>
    <property type="match status" value="1"/>
</dbReference>
<gene>
    <name evidence="9" type="ORF">BC351_24435</name>
</gene>
<protein>
    <submittedName>
        <fullName evidence="9">Arabinose ABC transporter permease</fullName>
    </submittedName>
</protein>
<name>A0A1V4HL26_9BACL</name>
<feature type="transmembrane region" description="Helical" evidence="7">
    <location>
        <begin position="238"/>
        <end position="261"/>
    </location>
</feature>
<dbReference type="InterPro" id="IPR036259">
    <property type="entry name" value="MFS_trans_sf"/>
</dbReference>
<keyword evidence="10" id="KW-1185">Reference proteome</keyword>
<evidence type="ECO:0000256" key="2">
    <source>
        <dbReference type="ARBA" id="ARBA00022448"/>
    </source>
</evidence>
<dbReference type="Pfam" id="PF07690">
    <property type="entry name" value="MFS_1"/>
    <property type="match status" value="1"/>
</dbReference>
<dbReference type="RefSeq" id="WP_079412501.1">
    <property type="nucleotide sequence ID" value="NZ_MBTG01000011.1"/>
</dbReference>
<evidence type="ECO:0000256" key="7">
    <source>
        <dbReference type="SAM" id="Phobius"/>
    </source>
</evidence>
<dbReference type="InterPro" id="IPR011701">
    <property type="entry name" value="MFS"/>
</dbReference>
<dbReference type="EMBL" id="MBTG01000011">
    <property type="protein sequence ID" value="OPH58096.1"/>
    <property type="molecule type" value="Genomic_DNA"/>
</dbReference>
<feature type="transmembrane region" description="Helical" evidence="7">
    <location>
        <begin position="331"/>
        <end position="352"/>
    </location>
</feature>